<sequence length="96" mass="11365">MVGEGFAFDMIRRIKLNKEASRLRREHANERVRRMHSAESHYPLPDTTPEEIEKILHESEEKKEKDESYFKWGGFIIFGALIVVALIAWDIFLIYN</sequence>
<keyword evidence="1" id="KW-1133">Transmembrane helix</keyword>
<dbReference type="AlphaFoldDB" id="A0A401LYZ0"/>
<evidence type="ECO:0000313" key="3">
    <source>
        <dbReference type="Proteomes" id="UP000288079"/>
    </source>
</evidence>
<dbReference type="RefSeq" id="WP_125042307.1">
    <property type="nucleotide sequence ID" value="NZ_BHWB01000014.1"/>
</dbReference>
<keyword evidence="1" id="KW-0472">Membrane</keyword>
<organism evidence="2 3">
    <name type="scientific">Bacteroides faecalis</name>
    <dbReference type="NCBI Taxonomy" id="2447885"/>
    <lineage>
        <taxon>Bacteria</taxon>
        <taxon>Pseudomonadati</taxon>
        <taxon>Bacteroidota</taxon>
        <taxon>Bacteroidia</taxon>
        <taxon>Bacteroidales</taxon>
        <taxon>Bacteroidaceae</taxon>
        <taxon>Bacteroides</taxon>
    </lineage>
</organism>
<reference evidence="2 3" key="1">
    <citation type="submission" date="2018-10" db="EMBL/GenBank/DDBJ databases">
        <title>Draft Genome Sequence of Bacteroides sp. KCTC 15687.</title>
        <authorList>
            <person name="Yu S.Y."/>
            <person name="Kim J.S."/>
            <person name="Oh B.S."/>
            <person name="Park S.H."/>
            <person name="Kang S.W."/>
            <person name="Park J.E."/>
            <person name="Choi S.H."/>
            <person name="Han K.I."/>
            <person name="Lee K.C."/>
            <person name="Eom M.K."/>
            <person name="Suh M.K."/>
            <person name="Lee D.H."/>
            <person name="Yoon H."/>
            <person name="Kim B."/>
            <person name="Yang S.J."/>
            <person name="Lee J.S."/>
            <person name="Lee J.H."/>
        </authorList>
    </citation>
    <scope>NUCLEOTIDE SEQUENCE [LARGE SCALE GENOMIC DNA]</scope>
    <source>
        <strain evidence="2 3">KCTC 15687</strain>
    </source>
</reference>
<dbReference type="OrthoDB" id="1095506at2"/>
<accession>A0A401LYZ0</accession>
<gene>
    <name evidence="2" type="ORF">KGMB02408_36190</name>
</gene>
<dbReference type="EMBL" id="BHWB01000014">
    <property type="protein sequence ID" value="GCB36674.1"/>
    <property type="molecule type" value="Genomic_DNA"/>
</dbReference>
<feature type="transmembrane region" description="Helical" evidence="1">
    <location>
        <begin position="72"/>
        <end position="95"/>
    </location>
</feature>
<dbReference type="Proteomes" id="UP000288079">
    <property type="component" value="Unassembled WGS sequence"/>
</dbReference>
<keyword evidence="3" id="KW-1185">Reference proteome</keyword>
<name>A0A401LYZ0_9BACE</name>
<comment type="caution">
    <text evidence="2">The sequence shown here is derived from an EMBL/GenBank/DDBJ whole genome shotgun (WGS) entry which is preliminary data.</text>
</comment>
<keyword evidence="1" id="KW-0812">Transmembrane</keyword>
<evidence type="ECO:0000256" key="1">
    <source>
        <dbReference type="SAM" id="Phobius"/>
    </source>
</evidence>
<evidence type="ECO:0000313" key="2">
    <source>
        <dbReference type="EMBL" id="GCB36674.1"/>
    </source>
</evidence>
<proteinExistence type="predicted"/>
<protein>
    <submittedName>
        <fullName evidence="2">Uncharacterized protein</fullName>
    </submittedName>
</protein>